<reference evidence="2" key="2">
    <citation type="journal article" date="2024" name="Plant">
        <title>Genomic evolution and insights into agronomic trait innovations of Sesamum species.</title>
        <authorList>
            <person name="Miao H."/>
            <person name="Wang L."/>
            <person name="Qu L."/>
            <person name="Liu H."/>
            <person name="Sun Y."/>
            <person name="Le M."/>
            <person name="Wang Q."/>
            <person name="Wei S."/>
            <person name="Zheng Y."/>
            <person name="Lin W."/>
            <person name="Duan Y."/>
            <person name="Cao H."/>
            <person name="Xiong S."/>
            <person name="Wang X."/>
            <person name="Wei L."/>
            <person name="Li C."/>
            <person name="Ma Q."/>
            <person name="Ju M."/>
            <person name="Zhao R."/>
            <person name="Li G."/>
            <person name="Mu C."/>
            <person name="Tian Q."/>
            <person name="Mei H."/>
            <person name="Zhang T."/>
            <person name="Gao T."/>
            <person name="Zhang H."/>
        </authorList>
    </citation>
    <scope>NUCLEOTIDE SEQUENCE</scope>
    <source>
        <strain evidence="2">3651</strain>
    </source>
</reference>
<evidence type="ECO:0000313" key="2">
    <source>
        <dbReference type="EMBL" id="KAK4413183.1"/>
    </source>
</evidence>
<evidence type="ECO:0000313" key="3">
    <source>
        <dbReference type="Proteomes" id="UP001293254"/>
    </source>
</evidence>
<name>A0AAE1XJX7_9LAMI</name>
<organism evidence="2 3">
    <name type="scientific">Sesamum alatum</name>
    <dbReference type="NCBI Taxonomy" id="300844"/>
    <lineage>
        <taxon>Eukaryota</taxon>
        <taxon>Viridiplantae</taxon>
        <taxon>Streptophyta</taxon>
        <taxon>Embryophyta</taxon>
        <taxon>Tracheophyta</taxon>
        <taxon>Spermatophyta</taxon>
        <taxon>Magnoliopsida</taxon>
        <taxon>eudicotyledons</taxon>
        <taxon>Gunneridae</taxon>
        <taxon>Pentapetalae</taxon>
        <taxon>asterids</taxon>
        <taxon>lamiids</taxon>
        <taxon>Lamiales</taxon>
        <taxon>Pedaliaceae</taxon>
        <taxon>Sesamum</taxon>
    </lineage>
</organism>
<reference evidence="2" key="1">
    <citation type="submission" date="2020-06" db="EMBL/GenBank/DDBJ databases">
        <authorList>
            <person name="Li T."/>
            <person name="Hu X."/>
            <person name="Zhang T."/>
            <person name="Song X."/>
            <person name="Zhang H."/>
            <person name="Dai N."/>
            <person name="Sheng W."/>
            <person name="Hou X."/>
            <person name="Wei L."/>
        </authorList>
    </citation>
    <scope>NUCLEOTIDE SEQUENCE</scope>
    <source>
        <strain evidence="2">3651</strain>
        <tissue evidence="2">Leaf</tissue>
    </source>
</reference>
<sequence length="146" mass="16155">MINFAHTDQRANTTHGCEPPLRSEDNPGRPTSPLRPDARLNIRKGQLSLAISARGTTTPEEPSPGYYSHDVDGGCTSHHSASLYDHESAETKGSERRGRRARLAVEQSGRKRGHDITIVETTWRQFIPQTSPTGRGGDIQIDIRED</sequence>
<dbReference type="Proteomes" id="UP001293254">
    <property type="component" value="Unassembled WGS sequence"/>
</dbReference>
<comment type="caution">
    <text evidence="2">The sequence shown here is derived from an EMBL/GenBank/DDBJ whole genome shotgun (WGS) entry which is preliminary data.</text>
</comment>
<accession>A0AAE1XJX7</accession>
<proteinExistence type="predicted"/>
<gene>
    <name evidence="2" type="ORF">Salat_2730800</name>
</gene>
<evidence type="ECO:0000256" key="1">
    <source>
        <dbReference type="SAM" id="MobiDB-lite"/>
    </source>
</evidence>
<dbReference type="AlphaFoldDB" id="A0AAE1XJX7"/>
<protein>
    <submittedName>
        <fullName evidence="2">Uncharacterized protein</fullName>
    </submittedName>
</protein>
<dbReference type="EMBL" id="JACGWO010000012">
    <property type="protein sequence ID" value="KAK4413183.1"/>
    <property type="molecule type" value="Genomic_DNA"/>
</dbReference>
<feature type="compositionally biased region" description="Basic and acidic residues" evidence="1">
    <location>
        <begin position="84"/>
        <end position="96"/>
    </location>
</feature>
<keyword evidence="3" id="KW-1185">Reference proteome</keyword>
<feature type="region of interest" description="Disordered" evidence="1">
    <location>
        <begin position="1"/>
        <end position="111"/>
    </location>
</feature>